<dbReference type="Gene3D" id="1.10.1040.10">
    <property type="entry name" value="N-(1-d-carboxylethyl)-l-norvaline Dehydrogenase, domain 2"/>
    <property type="match status" value="1"/>
</dbReference>
<dbReference type="EMBL" id="CP013254">
    <property type="protein sequence ID" value="ALU38769.1"/>
    <property type="molecule type" value="Genomic_DNA"/>
</dbReference>
<name>A0A0U2YTC2_9MICC</name>
<evidence type="ECO:0000256" key="3">
    <source>
        <dbReference type="ARBA" id="ARBA00023002"/>
    </source>
</evidence>
<dbReference type="STRING" id="446860.AS188_02280"/>
<feature type="domain" description="3-hydroxyacyl-CoA dehydrogenase NAD binding" evidence="7">
    <location>
        <begin position="13"/>
        <end position="190"/>
    </location>
</feature>
<dbReference type="PANTHER" id="PTHR48075:SF5">
    <property type="entry name" value="3-HYDROXYBUTYRYL-COA DEHYDROGENASE"/>
    <property type="match status" value="1"/>
</dbReference>
<accession>A0A0U2YTC2</accession>
<dbReference type="PIRSF" id="PIRSF000105">
    <property type="entry name" value="HCDH"/>
    <property type="match status" value="1"/>
</dbReference>
<keyword evidence="5" id="KW-0520">NAD</keyword>
<dbReference type="RefSeq" id="WP_058857481.1">
    <property type="nucleotide sequence ID" value="NZ_BJZR01000212.1"/>
</dbReference>
<proteinExistence type="inferred from homology"/>
<evidence type="ECO:0000313" key="10">
    <source>
        <dbReference type="Proteomes" id="UP000057181"/>
    </source>
</evidence>
<feature type="binding site" evidence="5">
    <location>
        <position position="151"/>
    </location>
    <ligand>
        <name>NAD(+)</name>
        <dbReference type="ChEBI" id="CHEBI:57540"/>
    </ligand>
</feature>
<dbReference type="EMBL" id="BJZR01000212">
    <property type="protein sequence ID" value="GEO93840.1"/>
    <property type="molecule type" value="Genomic_DNA"/>
</dbReference>
<dbReference type="AlphaFoldDB" id="A0A0U2YTC2"/>
<dbReference type="SUPFAM" id="SSF48179">
    <property type="entry name" value="6-phosphogluconate dehydrogenase C-terminal domain-like"/>
    <property type="match status" value="1"/>
</dbReference>
<evidence type="ECO:0000256" key="1">
    <source>
        <dbReference type="ARBA" id="ARBA00005086"/>
    </source>
</evidence>
<dbReference type="KEGG" id="kfv:AS188_02280"/>
<feature type="binding site" evidence="5">
    <location>
        <position position="105"/>
    </location>
    <ligand>
        <name>NAD(+)</name>
        <dbReference type="ChEBI" id="CHEBI:57540"/>
    </ligand>
</feature>
<feature type="binding site" evidence="5">
    <location>
        <position position="40"/>
    </location>
    <ligand>
        <name>NAD(+)</name>
        <dbReference type="ChEBI" id="CHEBI:57540"/>
    </ligand>
</feature>
<gene>
    <name evidence="9" type="primary">hbd_2</name>
    <name evidence="8" type="ORF">AS188_02280</name>
    <name evidence="9" type="ORF">KFL01_31460</name>
</gene>
<dbReference type="SUPFAM" id="SSF51735">
    <property type="entry name" value="NAD(P)-binding Rossmann-fold domains"/>
    <property type="match status" value="1"/>
</dbReference>
<keyword evidence="11" id="KW-1185">Reference proteome</keyword>
<dbReference type="InterPro" id="IPR008927">
    <property type="entry name" value="6-PGluconate_DH-like_C_sf"/>
</dbReference>
<evidence type="ECO:0000259" key="7">
    <source>
        <dbReference type="Pfam" id="PF02737"/>
    </source>
</evidence>
<evidence type="ECO:0000313" key="8">
    <source>
        <dbReference type="EMBL" id="ALU38769.1"/>
    </source>
</evidence>
<organism evidence="8 10">
    <name type="scientific">Kocuria flava</name>
    <dbReference type="NCBI Taxonomy" id="446860"/>
    <lineage>
        <taxon>Bacteria</taxon>
        <taxon>Bacillati</taxon>
        <taxon>Actinomycetota</taxon>
        <taxon>Actinomycetes</taxon>
        <taxon>Micrococcales</taxon>
        <taxon>Micrococcaceae</taxon>
        <taxon>Kocuria</taxon>
    </lineage>
</organism>
<dbReference type="InterPro" id="IPR006108">
    <property type="entry name" value="3HC_DH_C"/>
</dbReference>
<evidence type="ECO:0000256" key="5">
    <source>
        <dbReference type="PIRSR" id="PIRSR000105-2"/>
    </source>
</evidence>
<reference evidence="8 10" key="1">
    <citation type="submission" date="2015-11" db="EMBL/GenBank/DDBJ databases">
        <title>Complete Genome Sequence of Kocuria flava strain HO-9041.</title>
        <authorList>
            <person name="Zhou M."/>
            <person name="Dai J."/>
        </authorList>
    </citation>
    <scope>NUCLEOTIDE SEQUENCE [LARGE SCALE GENOMIC DNA]</scope>
    <source>
        <strain evidence="8 10">HO-9041</strain>
    </source>
</reference>
<dbReference type="InterPro" id="IPR006176">
    <property type="entry name" value="3-OHacyl-CoA_DH_NAD-bd"/>
</dbReference>
<feature type="binding site" evidence="5">
    <location>
        <begin position="17"/>
        <end position="22"/>
    </location>
    <ligand>
        <name>NAD(+)</name>
        <dbReference type="ChEBI" id="CHEBI:57540"/>
    </ligand>
</feature>
<comment type="similarity">
    <text evidence="2">Belongs to the 3-hydroxyacyl-CoA dehydrogenase family.</text>
</comment>
<dbReference type="GO" id="GO:0070403">
    <property type="term" value="F:NAD+ binding"/>
    <property type="evidence" value="ECO:0007669"/>
    <property type="project" value="InterPro"/>
</dbReference>
<dbReference type="PANTHER" id="PTHR48075">
    <property type="entry name" value="3-HYDROXYACYL-COA DEHYDROGENASE FAMILY PROTEIN"/>
    <property type="match status" value="1"/>
</dbReference>
<dbReference type="Pfam" id="PF02737">
    <property type="entry name" value="3HCDH_N"/>
    <property type="match status" value="1"/>
</dbReference>
<dbReference type="Pfam" id="PF00725">
    <property type="entry name" value="3HCDH"/>
    <property type="match status" value="1"/>
</dbReference>
<protein>
    <submittedName>
        <fullName evidence="8">3-hydroxyacyl-CoA dehydrogenase</fullName>
    </submittedName>
    <submittedName>
        <fullName evidence="9">3-hydroxybutyryl-CoA dehydrogenase</fullName>
    </submittedName>
</protein>
<feature type="binding site" evidence="5">
    <location>
        <position position="127"/>
    </location>
    <ligand>
        <name>NAD(+)</name>
        <dbReference type="ChEBI" id="CHEBI:57540"/>
    </ligand>
</feature>
<dbReference type="Proteomes" id="UP000321155">
    <property type="component" value="Unassembled WGS sequence"/>
</dbReference>
<evidence type="ECO:0000313" key="9">
    <source>
        <dbReference type="EMBL" id="GEO93840.1"/>
    </source>
</evidence>
<feature type="binding site" evidence="5">
    <location>
        <position position="100"/>
    </location>
    <ligand>
        <name>NAD(+)</name>
        <dbReference type="ChEBI" id="CHEBI:57540"/>
    </ligand>
</feature>
<evidence type="ECO:0000313" key="11">
    <source>
        <dbReference type="Proteomes" id="UP000321155"/>
    </source>
</evidence>
<reference evidence="9 11" key="2">
    <citation type="submission" date="2019-07" db="EMBL/GenBank/DDBJ databases">
        <title>Whole genome shotgun sequence of Kocuria flava NBRC 107626.</title>
        <authorList>
            <person name="Hosoyama A."/>
            <person name="Uohara A."/>
            <person name="Ohji S."/>
            <person name="Ichikawa N."/>
        </authorList>
    </citation>
    <scope>NUCLEOTIDE SEQUENCE [LARGE SCALE GENOMIC DNA]</scope>
    <source>
        <strain evidence="9 11">NBRC 107626</strain>
    </source>
</reference>
<sequence length="294" mass="32156">MNPQPSIDSVRRVLVVGSGTMGTQIAAVFALAGYDTTTSDLDPAALERSREEARRRLGRLAEKGRRTREEVEQTLARMAWTTDTSAAARTADFVLEAAVERLDVKRRLFAELDEAAPAHAILATNSSTIPSSLLVDATDRPDRVCNMHFFNPALVMACVEVVRGPQTSDATVETTLELARRIGKQPVRLNREVPGFVANRLLGALRDEALRLEEAGVASFEDIDVAARTALGHPMGPFELMDLVGIDVAYLIRMAAHEQTGDPDDLPHPSVTRLYEQGHHGRKSGRGWYEYAAG</sequence>
<feature type="site" description="Important for catalytic activity" evidence="4">
    <location>
        <position position="148"/>
    </location>
</feature>
<evidence type="ECO:0000256" key="4">
    <source>
        <dbReference type="PIRSR" id="PIRSR000105-1"/>
    </source>
</evidence>
<dbReference type="GO" id="GO:0006631">
    <property type="term" value="P:fatty acid metabolic process"/>
    <property type="evidence" value="ECO:0007669"/>
    <property type="project" value="InterPro"/>
</dbReference>
<feature type="binding site" evidence="5">
    <location>
        <position position="283"/>
    </location>
    <ligand>
        <name>NAD(+)</name>
        <dbReference type="ChEBI" id="CHEBI:57540"/>
    </ligand>
</feature>
<dbReference type="GO" id="GO:0016616">
    <property type="term" value="F:oxidoreductase activity, acting on the CH-OH group of donors, NAD or NADP as acceptor"/>
    <property type="evidence" value="ECO:0007669"/>
    <property type="project" value="InterPro"/>
</dbReference>
<dbReference type="Gene3D" id="3.40.50.720">
    <property type="entry name" value="NAD(P)-binding Rossmann-like Domain"/>
    <property type="match status" value="1"/>
</dbReference>
<dbReference type="FunFam" id="3.40.50.720:FF:000009">
    <property type="entry name" value="Fatty oxidation complex, alpha subunit"/>
    <property type="match status" value="1"/>
</dbReference>
<dbReference type="OrthoDB" id="3229174at2"/>
<comment type="pathway">
    <text evidence="1">Lipid metabolism; butanoate metabolism.</text>
</comment>
<keyword evidence="3" id="KW-0560">Oxidoreductase</keyword>
<evidence type="ECO:0000256" key="2">
    <source>
        <dbReference type="ARBA" id="ARBA00009463"/>
    </source>
</evidence>
<evidence type="ECO:0000259" key="6">
    <source>
        <dbReference type="Pfam" id="PF00725"/>
    </source>
</evidence>
<dbReference type="Proteomes" id="UP000057181">
    <property type="component" value="Chromosome"/>
</dbReference>
<dbReference type="InterPro" id="IPR022694">
    <property type="entry name" value="3-OHacyl-CoA_DH"/>
</dbReference>
<feature type="domain" description="3-hydroxyacyl-CoA dehydrogenase C-terminal" evidence="6">
    <location>
        <begin position="195"/>
        <end position="291"/>
    </location>
</feature>
<dbReference type="InterPro" id="IPR013328">
    <property type="entry name" value="6PGD_dom2"/>
</dbReference>
<dbReference type="InterPro" id="IPR036291">
    <property type="entry name" value="NAD(P)-bd_dom_sf"/>
</dbReference>